<reference evidence="2 3" key="1">
    <citation type="submission" date="2021-03" db="EMBL/GenBank/DDBJ databases">
        <title>Genomic Encyclopedia of Type Strains, Phase III (KMG-III): the genomes of soil and plant-associated and newly described type strains.</title>
        <authorList>
            <person name="Whitman W."/>
        </authorList>
    </citation>
    <scope>NUCLEOTIDE SEQUENCE [LARGE SCALE GENOMIC DNA]</scope>
    <source>
        <strain evidence="2 3">IMMIB AFH-6</strain>
    </source>
</reference>
<gene>
    <name evidence="2" type="ORF">J2851_005586</name>
</gene>
<dbReference type="Proteomes" id="UP000781958">
    <property type="component" value="Unassembled WGS sequence"/>
</dbReference>
<accession>A0ABS4ST88</accession>
<organism evidence="2 3">
    <name type="scientific">Azospirillum rugosum</name>
    <dbReference type="NCBI Taxonomy" id="416170"/>
    <lineage>
        <taxon>Bacteria</taxon>
        <taxon>Pseudomonadati</taxon>
        <taxon>Pseudomonadota</taxon>
        <taxon>Alphaproteobacteria</taxon>
        <taxon>Rhodospirillales</taxon>
        <taxon>Azospirillaceae</taxon>
        <taxon>Azospirillum</taxon>
    </lineage>
</organism>
<dbReference type="SUPFAM" id="SSF53649">
    <property type="entry name" value="Alkaline phosphatase-like"/>
    <property type="match status" value="1"/>
</dbReference>
<keyword evidence="3" id="KW-1185">Reference proteome</keyword>
<name>A0ABS4ST88_9PROT</name>
<feature type="transmembrane region" description="Helical" evidence="1">
    <location>
        <begin position="130"/>
        <end position="151"/>
    </location>
</feature>
<proteinExistence type="predicted"/>
<dbReference type="RefSeq" id="WP_209770401.1">
    <property type="nucleotide sequence ID" value="NZ_JAGINP010000024.1"/>
</dbReference>
<dbReference type="InterPro" id="IPR017850">
    <property type="entry name" value="Alkaline_phosphatase_core_sf"/>
</dbReference>
<evidence type="ECO:0000313" key="2">
    <source>
        <dbReference type="EMBL" id="MBP2295773.1"/>
    </source>
</evidence>
<feature type="transmembrane region" description="Helical" evidence="1">
    <location>
        <begin position="158"/>
        <end position="178"/>
    </location>
</feature>
<dbReference type="EMBL" id="JAGINP010000024">
    <property type="protein sequence ID" value="MBP2295773.1"/>
    <property type="molecule type" value="Genomic_DNA"/>
</dbReference>
<evidence type="ECO:0000313" key="3">
    <source>
        <dbReference type="Proteomes" id="UP000781958"/>
    </source>
</evidence>
<dbReference type="Gene3D" id="3.40.720.10">
    <property type="entry name" value="Alkaline Phosphatase, subunit A"/>
    <property type="match status" value="1"/>
</dbReference>
<feature type="transmembrane region" description="Helical" evidence="1">
    <location>
        <begin position="20"/>
        <end position="41"/>
    </location>
</feature>
<sequence length="618" mass="68357">MIKDLLSQAHAQAQARGYAVYLLVFLALAVFLFVSTPIVLTGLEDNVDGMAGYVAYFLAAAVVILLVLMGAATALYTLAPPAVRTGLILLFLALLCQAALYTFLFTKDYGVLDNFVFAKPDALAVSGAEAALDLGILAASLAVAAVALARFPGALSNLLVIFILSNLAYAGMSLGTIVERTSKPSDQVTKPGTTFFHYSKNDRNIVLIFVDGSMSGYIPEILRDRPDLAKSFPGFTWYSNVVATANRTISGIAPLFGGFDYTVSAINAKPGPSLQDKLSPAYAVYVDNFHEKGYDVLYSDPSWYGFERKGNCERFNETIGKDNKARCIHTLGKNIADRRKVFEDPDQFFSGLLKQYAVLSLFKAAPLSLKDAIYGNGQWLGWSYAWKKKEDKYLRSYFSLAVLGDVSATDAPRKTFTFIGNEMTRAPLLVRDTCIPDRRLEPAEADLKRFRTPETTAFYHTHKCEMQELAKYMDWFRERGIYDNTMIVLVSDHGWKSHNPMFTGPMFDGLENQSVYSMFQAFLMVKPFGSSGPLQESKEFISNANVTGMLCQTIGGCVDRASGKTITDRKLEGVVTMHETPWQPTGQKADSFVTERTYEVHDDMHNPANWTLPKAASK</sequence>
<evidence type="ECO:0008006" key="4">
    <source>
        <dbReference type="Google" id="ProtNLM"/>
    </source>
</evidence>
<comment type="caution">
    <text evidence="2">The sequence shown here is derived from an EMBL/GenBank/DDBJ whole genome shotgun (WGS) entry which is preliminary data.</text>
</comment>
<feature type="transmembrane region" description="Helical" evidence="1">
    <location>
        <begin position="53"/>
        <end position="79"/>
    </location>
</feature>
<evidence type="ECO:0000256" key="1">
    <source>
        <dbReference type="SAM" id="Phobius"/>
    </source>
</evidence>
<keyword evidence="1" id="KW-0812">Transmembrane</keyword>
<feature type="transmembrane region" description="Helical" evidence="1">
    <location>
        <begin position="86"/>
        <end position="105"/>
    </location>
</feature>
<keyword evidence="1" id="KW-1133">Transmembrane helix</keyword>
<keyword evidence="1" id="KW-0472">Membrane</keyword>
<protein>
    <recommendedName>
        <fullName evidence="4">Sulfatase N-terminal domain-containing protein</fullName>
    </recommendedName>
</protein>